<evidence type="ECO:0000259" key="3">
    <source>
        <dbReference type="Pfam" id="PF13439"/>
    </source>
</evidence>
<sequence length="355" mass="40680">MEKNKILQIVPFSSKGGVESIANNLFLNMSAPFTIIYGFTQKSECESSQKVYFKNFLSLFMFLRKNHIKLIHSHMFSLRWMIFIRFCSIIFKAKVVTTLHSDFGIDANNPNLLKKGRRLFIIKILHSIFGGFLSDKWIAISSSVQILLLDVIKIKENRVVKIFNPIAATTIDINESGKRENIVFVGRDSQEKNIPDVLYVWDNIKNLYDYTSLVLIGVDSDSESLRVYNSLEKERIMALGWLGNEEKKTFLNASILQIVPSFYEGFCLAAAEALEMNIPVVSYQLPVLSEFGTLFGGVNAVPCYDRNKLLEAVKDEINKVNEGYQINTKNIVHDFFSQKKFIEQHRNLYKETIGK</sequence>
<accession>A0ABD5H0N0</accession>
<protein>
    <submittedName>
        <fullName evidence="4">Glycosyltransferase family 4 protein</fullName>
        <ecNumber evidence="4">2.4.-.-</ecNumber>
    </submittedName>
</protein>
<dbReference type="InterPro" id="IPR028098">
    <property type="entry name" value="Glyco_trans_4-like_N"/>
</dbReference>
<dbReference type="GO" id="GO:0016757">
    <property type="term" value="F:glycosyltransferase activity"/>
    <property type="evidence" value="ECO:0007669"/>
    <property type="project" value="UniProtKB-KW"/>
</dbReference>
<reference evidence="4 5" key="1">
    <citation type="submission" date="2023-10" db="EMBL/GenBank/DDBJ databases">
        <title>Fecal carriage and genetic characteristics of carbapenem-resistant Enterobacterales among healthy adults from four provinces of China.</title>
        <authorList>
            <person name="Li Y."/>
            <person name="Zhang R."/>
        </authorList>
    </citation>
    <scope>NUCLEOTIDE SEQUENCE [LARGE SCALE GENOMIC DNA]</scope>
    <source>
        <strain evidence="4 5">HN-71</strain>
    </source>
</reference>
<dbReference type="EC" id="2.4.-.-" evidence="4"/>
<keyword evidence="4" id="KW-0328">Glycosyltransferase</keyword>
<keyword evidence="1 4" id="KW-0808">Transferase</keyword>
<feature type="domain" description="Glycosyl transferase family 1" evidence="2">
    <location>
        <begin position="174"/>
        <end position="291"/>
    </location>
</feature>
<dbReference type="EMBL" id="JAWPAZ010000004">
    <property type="protein sequence ID" value="MDW2634677.1"/>
    <property type="molecule type" value="Genomic_DNA"/>
</dbReference>
<dbReference type="RefSeq" id="WP_048215970.1">
    <property type="nucleotide sequence ID" value="NZ_JAGSQN010000037.1"/>
</dbReference>
<name>A0ABD5H0N0_9ENTR</name>
<dbReference type="PANTHER" id="PTHR46401">
    <property type="entry name" value="GLYCOSYLTRANSFERASE WBBK-RELATED"/>
    <property type="match status" value="1"/>
</dbReference>
<evidence type="ECO:0000313" key="5">
    <source>
        <dbReference type="Proteomes" id="UP001269984"/>
    </source>
</evidence>
<evidence type="ECO:0000256" key="1">
    <source>
        <dbReference type="ARBA" id="ARBA00022679"/>
    </source>
</evidence>
<dbReference type="Proteomes" id="UP001269984">
    <property type="component" value="Unassembled WGS sequence"/>
</dbReference>
<gene>
    <name evidence="4" type="ORF">RYZ90_12555</name>
</gene>
<dbReference type="Pfam" id="PF00534">
    <property type="entry name" value="Glycos_transf_1"/>
    <property type="match status" value="1"/>
</dbReference>
<feature type="domain" description="Glycosyltransferase subfamily 4-like N-terminal" evidence="3">
    <location>
        <begin position="52"/>
        <end position="166"/>
    </location>
</feature>
<dbReference type="SUPFAM" id="SSF53756">
    <property type="entry name" value="UDP-Glycosyltransferase/glycogen phosphorylase"/>
    <property type="match status" value="1"/>
</dbReference>
<evidence type="ECO:0000259" key="2">
    <source>
        <dbReference type="Pfam" id="PF00534"/>
    </source>
</evidence>
<organism evidence="4 5">
    <name type="scientific">Citrobacter portucalensis</name>
    <dbReference type="NCBI Taxonomy" id="1639133"/>
    <lineage>
        <taxon>Bacteria</taxon>
        <taxon>Pseudomonadati</taxon>
        <taxon>Pseudomonadota</taxon>
        <taxon>Gammaproteobacteria</taxon>
        <taxon>Enterobacterales</taxon>
        <taxon>Enterobacteriaceae</taxon>
        <taxon>Citrobacter</taxon>
        <taxon>Citrobacter freundii complex</taxon>
    </lineage>
</organism>
<dbReference type="InterPro" id="IPR001296">
    <property type="entry name" value="Glyco_trans_1"/>
</dbReference>
<dbReference type="CDD" id="cd03801">
    <property type="entry name" value="GT4_PimA-like"/>
    <property type="match status" value="1"/>
</dbReference>
<dbReference type="Gene3D" id="3.40.50.2000">
    <property type="entry name" value="Glycogen Phosphorylase B"/>
    <property type="match status" value="2"/>
</dbReference>
<comment type="caution">
    <text evidence="4">The sequence shown here is derived from an EMBL/GenBank/DDBJ whole genome shotgun (WGS) entry which is preliminary data.</text>
</comment>
<dbReference type="PANTHER" id="PTHR46401:SF2">
    <property type="entry name" value="GLYCOSYLTRANSFERASE WBBK-RELATED"/>
    <property type="match status" value="1"/>
</dbReference>
<dbReference type="Pfam" id="PF13439">
    <property type="entry name" value="Glyco_transf_4"/>
    <property type="match status" value="1"/>
</dbReference>
<evidence type="ECO:0000313" key="4">
    <source>
        <dbReference type="EMBL" id="MDW2634677.1"/>
    </source>
</evidence>
<dbReference type="AlphaFoldDB" id="A0ABD5H0N0"/>
<proteinExistence type="predicted"/>